<evidence type="ECO:0000313" key="3">
    <source>
        <dbReference type="Proteomes" id="UP000000328"/>
    </source>
</evidence>
<dbReference type="Proteomes" id="UP000000328">
    <property type="component" value="Chromosome"/>
</dbReference>
<proteinExistence type="predicted"/>
<evidence type="ECO:0000313" key="2">
    <source>
        <dbReference type="EMBL" id="ADJ47499.1"/>
    </source>
</evidence>
<dbReference type="OrthoDB" id="3535009at2"/>
<protein>
    <recommendedName>
        <fullName evidence="1">CBS domain-containing protein</fullName>
    </recommendedName>
</protein>
<name>A0A0H3DCY2_AMYMU</name>
<accession>A0A0H3DCY2</accession>
<dbReference type="InterPro" id="IPR046342">
    <property type="entry name" value="CBS_dom_sf"/>
</dbReference>
<dbReference type="CDD" id="cd17788">
    <property type="entry name" value="CBS_pair_bac"/>
    <property type="match status" value="1"/>
</dbReference>
<gene>
    <name evidence="2" type="ordered locus">AMED_5750</name>
</gene>
<dbReference type="AlphaFoldDB" id="A0A0H3DCY2"/>
<reference evidence="2 3" key="1">
    <citation type="journal article" date="2010" name="Cell Res.">
        <title>Complete genome sequence of the rifamycin SV-producing Amycolatopsis mediterranei U32 revealed its genetic characteristics in phylogeny and metabolism.</title>
        <authorList>
            <person name="Zhao W."/>
            <person name="Zhong Y."/>
            <person name="Yuan H."/>
            <person name="Wang J."/>
            <person name="Zheng H."/>
            <person name="Wang Y."/>
            <person name="Cen X."/>
            <person name="Xu F."/>
            <person name="Bai J."/>
            <person name="Han X."/>
            <person name="Lu G."/>
            <person name="Zhu Y."/>
            <person name="Shao Z."/>
            <person name="Yan H."/>
            <person name="Li C."/>
            <person name="Peng N."/>
            <person name="Zhang Z."/>
            <person name="Zhang Y."/>
            <person name="Lin W."/>
            <person name="Fan Y."/>
            <person name="Qin Z."/>
            <person name="Hu Y."/>
            <person name="Zhu B."/>
            <person name="Wang S."/>
            <person name="Ding X."/>
            <person name="Zhao G.P."/>
        </authorList>
    </citation>
    <scope>NUCLEOTIDE SEQUENCE [LARGE SCALE GENOMIC DNA]</scope>
    <source>
        <strain evidence="3">U-32</strain>
    </source>
</reference>
<dbReference type="InterPro" id="IPR000644">
    <property type="entry name" value="CBS_dom"/>
</dbReference>
<feature type="domain" description="CBS" evidence="1">
    <location>
        <begin position="97"/>
        <end position="143"/>
    </location>
</feature>
<dbReference type="SUPFAM" id="SSF54631">
    <property type="entry name" value="CBS-domain pair"/>
    <property type="match status" value="1"/>
</dbReference>
<dbReference type="eggNOG" id="COG0517">
    <property type="taxonomic scope" value="Bacteria"/>
</dbReference>
<dbReference type="GeneID" id="92873424"/>
<organism evidence="2 3">
    <name type="scientific">Amycolatopsis mediterranei (strain U-32)</name>
    <dbReference type="NCBI Taxonomy" id="749927"/>
    <lineage>
        <taxon>Bacteria</taxon>
        <taxon>Bacillati</taxon>
        <taxon>Actinomycetota</taxon>
        <taxon>Actinomycetes</taxon>
        <taxon>Pseudonocardiales</taxon>
        <taxon>Pseudonocardiaceae</taxon>
        <taxon>Amycolatopsis</taxon>
    </lineage>
</organism>
<dbReference type="EMBL" id="CP002000">
    <property type="protein sequence ID" value="ADJ47499.1"/>
    <property type="molecule type" value="Genomic_DNA"/>
</dbReference>
<dbReference type="Pfam" id="PF00571">
    <property type="entry name" value="CBS"/>
    <property type="match status" value="1"/>
</dbReference>
<dbReference type="PATRIC" id="fig|749927.5.peg.5970"/>
<sequence>MHAAEMAEEYPVVELDSDALDAARLLAERRLPGLVVTDKTGCPQSVLPASQVVQFLIPNYVRDDPSLAGVLNESMADRVADKLAGKTVRSLLPEKATELPRVSSDDTIVEVAAMMARLRCPLVAVMEGKTLLGVVSASRLLELALAPH</sequence>
<dbReference type="Gene3D" id="3.10.580.10">
    <property type="entry name" value="CBS-domain"/>
    <property type="match status" value="1"/>
</dbReference>
<dbReference type="RefSeq" id="WP_013227557.1">
    <property type="nucleotide sequence ID" value="NC_014318.1"/>
</dbReference>
<dbReference type="HOGENOM" id="CLU_116232_0_0_11"/>
<evidence type="ECO:0000259" key="1">
    <source>
        <dbReference type="Pfam" id="PF00571"/>
    </source>
</evidence>
<dbReference type="KEGG" id="amd:AMED_5750"/>